<accession>A0A517MQ68</accession>
<dbReference type="Proteomes" id="UP000319852">
    <property type="component" value="Chromosome"/>
</dbReference>
<evidence type="ECO:0000313" key="3">
    <source>
        <dbReference type="Proteomes" id="UP000319852"/>
    </source>
</evidence>
<feature type="transmembrane region" description="Helical" evidence="1">
    <location>
        <begin position="175"/>
        <end position="195"/>
    </location>
</feature>
<reference evidence="2 3" key="1">
    <citation type="submission" date="2019-02" db="EMBL/GenBank/DDBJ databases">
        <title>Deep-cultivation of Planctomycetes and their phenomic and genomic characterization uncovers novel biology.</title>
        <authorList>
            <person name="Wiegand S."/>
            <person name="Jogler M."/>
            <person name="Boedeker C."/>
            <person name="Pinto D."/>
            <person name="Vollmers J."/>
            <person name="Rivas-Marin E."/>
            <person name="Kohn T."/>
            <person name="Peeters S.H."/>
            <person name="Heuer A."/>
            <person name="Rast P."/>
            <person name="Oberbeckmann S."/>
            <person name="Bunk B."/>
            <person name="Jeske O."/>
            <person name="Meyerdierks A."/>
            <person name="Storesund J.E."/>
            <person name="Kallscheuer N."/>
            <person name="Luecker S."/>
            <person name="Lage O.M."/>
            <person name="Pohl T."/>
            <person name="Merkel B.J."/>
            <person name="Hornburger P."/>
            <person name="Mueller R.-W."/>
            <person name="Bruemmer F."/>
            <person name="Labrenz M."/>
            <person name="Spormann A.M."/>
            <person name="Op den Camp H."/>
            <person name="Overmann J."/>
            <person name="Amann R."/>
            <person name="Jetten M.S.M."/>
            <person name="Mascher T."/>
            <person name="Medema M.H."/>
            <person name="Devos D.P."/>
            <person name="Kaster A.-K."/>
            <person name="Ovreas L."/>
            <person name="Rohde M."/>
            <person name="Galperin M.Y."/>
            <person name="Jogler C."/>
        </authorList>
    </citation>
    <scope>NUCLEOTIDE SEQUENCE [LARGE SCALE GENOMIC DNA]</scope>
    <source>
        <strain evidence="2 3">HG15A2</strain>
    </source>
</reference>
<protein>
    <recommendedName>
        <fullName evidence="4">Actin-binding WH2 domain-containing protein</fullName>
    </recommendedName>
</protein>
<keyword evidence="1" id="KW-0812">Transmembrane</keyword>
<dbReference type="EMBL" id="CP036263">
    <property type="protein sequence ID" value="QDS97012.1"/>
    <property type="molecule type" value="Genomic_DNA"/>
</dbReference>
<proteinExistence type="predicted"/>
<gene>
    <name evidence="2" type="ORF">HG15A2_02710</name>
</gene>
<evidence type="ECO:0008006" key="4">
    <source>
        <dbReference type="Google" id="ProtNLM"/>
    </source>
</evidence>
<dbReference type="KEGG" id="amob:HG15A2_02710"/>
<dbReference type="AlphaFoldDB" id="A0A517MQ68"/>
<evidence type="ECO:0000256" key="1">
    <source>
        <dbReference type="SAM" id="Phobius"/>
    </source>
</evidence>
<dbReference type="RefSeq" id="WP_145057055.1">
    <property type="nucleotide sequence ID" value="NZ_CP036263.1"/>
</dbReference>
<feature type="transmembrane region" description="Helical" evidence="1">
    <location>
        <begin position="110"/>
        <end position="134"/>
    </location>
</feature>
<keyword evidence="1" id="KW-0472">Membrane</keyword>
<keyword evidence="1" id="KW-1133">Transmembrane helix</keyword>
<dbReference type="OrthoDB" id="275833at2"/>
<feature type="transmembrane region" description="Helical" evidence="1">
    <location>
        <begin position="140"/>
        <end position="163"/>
    </location>
</feature>
<name>A0A517MQ68_9BACT</name>
<keyword evidence="3" id="KW-1185">Reference proteome</keyword>
<feature type="transmembrane region" description="Helical" evidence="1">
    <location>
        <begin position="33"/>
        <end position="54"/>
    </location>
</feature>
<evidence type="ECO:0000313" key="2">
    <source>
        <dbReference type="EMBL" id="QDS97012.1"/>
    </source>
</evidence>
<feature type="transmembrane region" description="Helical" evidence="1">
    <location>
        <begin position="74"/>
        <end position="98"/>
    </location>
</feature>
<organism evidence="2 3">
    <name type="scientific">Adhaeretor mobilis</name>
    <dbReference type="NCBI Taxonomy" id="1930276"/>
    <lineage>
        <taxon>Bacteria</taxon>
        <taxon>Pseudomonadati</taxon>
        <taxon>Planctomycetota</taxon>
        <taxon>Planctomycetia</taxon>
        <taxon>Pirellulales</taxon>
        <taxon>Lacipirellulaceae</taxon>
        <taxon>Adhaeretor</taxon>
    </lineage>
</organism>
<sequence>MFTLQTADDVLRRADWTARSDGNGARGRSAHSLIRLLSCIVTFAFLYGAVMGSFRGLAGLPSWEWQMLFSATKVPLLLTGSFFITLPTFFVLSTLLGLRQDFTATVRALFAAQAGLAITLAALAPLTMLCYASTSNYSQALALNGLMFAVASLAGQMLLRVHYRPLIARNPRHRQMLLAWGTAYAFVAIQLAWLLRPFLGTKGLEVQFLRTDVWDNAYVVVVRLIWRAVFG</sequence>